<organism evidence="1 2">
    <name type="scientific">Antarcticirhabdus aurantiaca</name>
    <dbReference type="NCBI Taxonomy" id="2606717"/>
    <lineage>
        <taxon>Bacteria</taxon>
        <taxon>Pseudomonadati</taxon>
        <taxon>Pseudomonadota</taxon>
        <taxon>Alphaproteobacteria</taxon>
        <taxon>Hyphomicrobiales</taxon>
        <taxon>Aurantimonadaceae</taxon>
        <taxon>Antarcticirhabdus</taxon>
    </lineage>
</organism>
<reference evidence="1" key="1">
    <citation type="submission" date="2022-11" db="EMBL/GenBank/DDBJ databases">
        <title>beta-Carotene-producing bacterium, Jeongeuplla avenae sp. nov., alleviates the salt stress of Arabidopsis seedlings.</title>
        <authorList>
            <person name="Jiang L."/>
            <person name="Lee J."/>
        </authorList>
    </citation>
    <scope>NUCLEOTIDE SEQUENCE</scope>
    <source>
        <strain evidence="1">DY_R2A_6</strain>
    </source>
</reference>
<keyword evidence="2" id="KW-1185">Reference proteome</keyword>
<evidence type="ECO:0000313" key="2">
    <source>
        <dbReference type="Proteomes" id="UP001163223"/>
    </source>
</evidence>
<gene>
    <name evidence="1" type="ORF">OXU80_20625</name>
</gene>
<sequence length="596" mass="65504">MKAYIQDTVRNEEARLNALRDLNLLDTSPSDSFDRLTRLASKLLDAPVSTISLTDRDRQWFKSKVGVDITEIPREQAPCSYAIGDNGIFVVPDLQADPRFVGSPLAQAGIRFYAGAPLFTRQGYGLGTLCVVDEKVRDLDEEGRQVLRDLAGMVMSQIELSNTIGRSDAVTGLPNQHQMFEDIEDLARLHPGDTATALMFELVSQQQSGQGQRVLGSNFTEALVRGGASRLRRNLGNSSRLYHVGPTRLAVLVTPEFGGDIEVLISSLADLLGDPVECDGIPVTPTPAVGSCLFQLGELSPRDVLRRMLNAVEDAMLSDDGRADYSPAHDLRHARSFMLLNEFKAALETPGQLRLDYQPRIDLADGACRGVEALLRWTHPQFGPIPPFDFIPGVEQTALAKPLTEWVARTALAQMAAWRTQGIDLKVSINVSALNLDEPDFAERILDLVRVGGADARMLELEFTESAVARNGTRVVHQLEALRDAEITIAIDDFGSGYSNLSYLQKLPASVLKVDRAFVGELETSERDRTLVRSVIEMAHQLGYRVVAEGIETQETYDLVRSWGCDEGQGYLMARPMTAAKLGEWLLSSAQLPEVA</sequence>
<proteinExistence type="predicted"/>
<dbReference type="Proteomes" id="UP001163223">
    <property type="component" value="Chromosome"/>
</dbReference>
<dbReference type="EMBL" id="CP113520">
    <property type="protein sequence ID" value="WAJ27235.1"/>
    <property type="molecule type" value="Genomic_DNA"/>
</dbReference>
<protein>
    <submittedName>
        <fullName evidence="1">Sensor domain-containing phosphodiesterase</fullName>
    </submittedName>
</protein>
<accession>A0ACD4NK28</accession>
<evidence type="ECO:0000313" key="1">
    <source>
        <dbReference type="EMBL" id="WAJ27235.1"/>
    </source>
</evidence>
<name>A0ACD4NK28_9HYPH</name>